<dbReference type="GO" id="GO:1990130">
    <property type="term" value="C:GATOR1 complex"/>
    <property type="evidence" value="ECO:0007669"/>
    <property type="project" value="TreeGrafter"/>
</dbReference>
<dbReference type="OrthoDB" id="338854at2759"/>
<dbReference type="GO" id="GO:1904262">
    <property type="term" value="P:negative regulation of TORC1 signaling"/>
    <property type="evidence" value="ECO:0007669"/>
    <property type="project" value="TreeGrafter"/>
</dbReference>
<feature type="compositionally biased region" description="Polar residues" evidence="2">
    <location>
        <begin position="410"/>
        <end position="426"/>
    </location>
</feature>
<dbReference type="GO" id="GO:0005096">
    <property type="term" value="F:GTPase activator activity"/>
    <property type="evidence" value="ECO:0007669"/>
    <property type="project" value="TreeGrafter"/>
</dbReference>
<dbReference type="PANTHER" id="PTHR12991:SF10">
    <property type="entry name" value="GATOR COMPLEX PROTEIN NPRL2"/>
    <property type="match status" value="1"/>
</dbReference>
<dbReference type="AlphaFoldDB" id="A0A4D9DI88"/>
<dbReference type="Pfam" id="PF06218">
    <property type="entry name" value="NPR2"/>
    <property type="match status" value="1"/>
</dbReference>
<evidence type="ECO:0000256" key="2">
    <source>
        <dbReference type="SAM" id="MobiDB-lite"/>
    </source>
</evidence>
<keyword evidence="4" id="KW-1185">Reference proteome</keyword>
<dbReference type="PANTHER" id="PTHR12991">
    <property type="entry name" value="NITROGEN PERMEASE REGULATOR 2/TUMOR SUPPRESSOR CANDIDATE 4"/>
    <property type="match status" value="1"/>
</dbReference>
<dbReference type="GO" id="GO:0005774">
    <property type="term" value="C:vacuolar membrane"/>
    <property type="evidence" value="ECO:0007669"/>
    <property type="project" value="TreeGrafter"/>
</dbReference>
<accession>A0A4D9DI88</accession>
<reference evidence="3 4" key="1">
    <citation type="submission" date="2019-01" db="EMBL/GenBank/DDBJ databases">
        <title>Nuclear Genome Assembly of the Microalgal Biofuel strain Nannochloropsis salina CCMP1776.</title>
        <authorList>
            <person name="Hovde B."/>
        </authorList>
    </citation>
    <scope>NUCLEOTIDE SEQUENCE [LARGE SCALE GENOMIC DNA]</scope>
    <source>
        <strain evidence="3 4">CCMP1776</strain>
    </source>
</reference>
<dbReference type="EMBL" id="SDOX01000001">
    <property type="protein sequence ID" value="TFJ88658.1"/>
    <property type="molecule type" value="Genomic_DNA"/>
</dbReference>
<evidence type="ECO:0008006" key="5">
    <source>
        <dbReference type="Google" id="ProtNLM"/>
    </source>
</evidence>
<feature type="region of interest" description="Disordered" evidence="2">
    <location>
        <begin position="409"/>
        <end position="473"/>
    </location>
</feature>
<gene>
    <name evidence="3" type="ORF">NSK_000227</name>
</gene>
<dbReference type="InterPro" id="IPR009348">
    <property type="entry name" value="NPR2-like"/>
</dbReference>
<evidence type="ECO:0000313" key="4">
    <source>
        <dbReference type="Proteomes" id="UP000355283"/>
    </source>
</evidence>
<comment type="similarity">
    <text evidence="1">Belongs to the NPR2 family.</text>
</comment>
<dbReference type="Proteomes" id="UP000355283">
    <property type="component" value="Unassembled WGS sequence"/>
</dbReference>
<comment type="caution">
    <text evidence="3">The sequence shown here is derived from an EMBL/GenBank/DDBJ whole genome shotgun (WGS) entry which is preliminary data.</text>
</comment>
<evidence type="ECO:0000256" key="1">
    <source>
        <dbReference type="ARBA" id="ARBA00008433"/>
    </source>
</evidence>
<sequence length="523" mass="58259">MGKISHGTAEKEDAAGPLLAIIYSDFDNTIGPTIRCQTPDGFLSQEVFDSISDYVITGRQLYGKTVAVTVSDLQIVGFPLCIENEKYPRNTFLFNVCFVLDARSDPAPYEPILRKVALTLYSLEEDREFISRPETRWQLHRMLHRILEDLNARKECLLILDDANLLSLKLVHVVQEPPVVGDHQVPVFLRDAAVLKNLDWDLALRQIIPHIDGIKYAKRLAMDAEMDVDCVKAALRTLVHYDFIALVDIFKFSNVYVISGTEATAFREFVDSPAMLEECRKFVCYPPACPSSQALQPCAPTSAPVMTSHGTDSPTSASQSVVEDRMGAGERMTGGARPEKEDEASPLLTSDEDLINLYRAFGPHLTLADIISARKQKMRAVDARRLVTFGVVYGFLRRVHRYPVYLPASKESNQPPGSIRNGQCVQDGTLGSWGGGKNGTKLISQRSSISHKEDAGKTVNNKSNEHQQRSTQKYPLSLVKQVQSVFDGTRTLDEACVKFMRPFEELKDIALSSEGGEVVILYK</sequence>
<organism evidence="3 4">
    <name type="scientific">Nannochloropsis salina CCMP1776</name>
    <dbReference type="NCBI Taxonomy" id="1027361"/>
    <lineage>
        <taxon>Eukaryota</taxon>
        <taxon>Sar</taxon>
        <taxon>Stramenopiles</taxon>
        <taxon>Ochrophyta</taxon>
        <taxon>Eustigmatophyceae</taxon>
        <taxon>Eustigmatales</taxon>
        <taxon>Monodopsidaceae</taxon>
        <taxon>Microchloropsis</taxon>
        <taxon>Microchloropsis salina</taxon>
    </lineage>
</organism>
<feature type="compositionally biased region" description="Polar residues" evidence="2">
    <location>
        <begin position="304"/>
        <end position="321"/>
    </location>
</feature>
<feature type="region of interest" description="Disordered" evidence="2">
    <location>
        <begin position="303"/>
        <end position="346"/>
    </location>
</feature>
<dbReference type="GO" id="GO:0010508">
    <property type="term" value="P:positive regulation of autophagy"/>
    <property type="evidence" value="ECO:0007669"/>
    <property type="project" value="TreeGrafter"/>
</dbReference>
<protein>
    <recommendedName>
        <fullName evidence="5">Nitrogen permease regulator 2</fullName>
    </recommendedName>
</protein>
<evidence type="ECO:0000313" key="3">
    <source>
        <dbReference type="EMBL" id="TFJ88658.1"/>
    </source>
</evidence>
<proteinExistence type="inferred from homology"/>
<name>A0A4D9DI88_9STRA</name>